<keyword evidence="3" id="KW-1185">Reference proteome</keyword>
<dbReference type="eggNOG" id="ENOG502Z9HD">
    <property type="taxonomic scope" value="Bacteria"/>
</dbReference>
<evidence type="ECO:0000313" key="2">
    <source>
        <dbReference type="EMBL" id="CAJ61067.1"/>
    </source>
</evidence>
<dbReference type="STRING" id="326424.FRAAL2418"/>
<feature type="region of interest" description="Disordered" evidence="1">
    <location>
        <begin position="28"/>
        <end position="77"/>
    </location>
</feature>
<dbReference type="KEGG" id="fal:FRAAL2418"/>
<dbReference type="EMBL" id="CT573213">
    <property type="protein sequence ID" value="CAJ61067.1"/>
    <property type="molecule type" value="Genomic_DNA"/>
</dbReference>
<proteinExistence type="predicted"/>
<feature type="compositionally biased region" description="Polar residues" evidence="1">
    <location>
        <begin position="28"/>
        <end position="43"/>
    </location>
</feature>
<organism evidence="2 3">
    <name type="scientific">Frankia alni (strain DSM 45986 / CECT 9034 / ACN14a)</name>
    <dbReference type="NCBI Taxonomy" id="326424"/>
    <lineage>
        <taxon>Bacteria</taxon>
        <taxon>Bacillati</taxon>
        <taxon>Actinomycetota</taxon>
        <taxon>Actinomycetes</taxon>
        <taxon>Frankiales</taxon>
        <taxon>Frankiaceae</taxon>
        <taxon>Frankia</taxon>
    </lineage>
</organism>
<feature type="compositionally biased region" description="Basic and acidic residues" evidence="1">
    <location>
        <begin position="65"/>
        <end position="74"/>
    </location>
</feature>
<dbReference type="HOGENOM" id="CLU_065815_0_0_11"/>
<name>Q0RN26_FRAAA</name>
<accession>Q0RN26</accession>
<evidence type="ECO:0000256" key="1">
    <source>
        <dbReference type="SAM" id="MobiDB-lite"/>
    </source>
</evidence>
<gene>
    <name evidence="2" type="ordered locus">FRAAL2418</name>
</gene>
<dbReference type="AlphaFoldDB" id="Q0RN26"/>
<reference evidence="2 3" key="1">
    <citation type="journal article" date="2007" name="Genome Res.">
        <title>Genome characteristics of facultatively symbiotic Frankia sp. strains reflect host range and host plant biogeography.</title>
        <authorList>
            <person name="Normand P."/>
            <person name="Lapierre P."/>
            <person name="Tisa L.S."/>
            <person name="Gogarten J.P."/>
            <person name="Alloisio N."/>
            <person name="Bagnarol E."/>
            <person name="Bassi C.A."/>
            <person name="Berry A.M."/>
            <person name="Bickhart D.M."/>
            <person name="Choisne N."/>
            <person name="Couloux A."/>
            <person name="Cournoyer B."/>
            <person name="Cruveiller S."/>
            <person name="Daubin V."/>
            <person name="Demange N."/>
            <person name="Francino M.P."/>
            <person name="Goltsman E."/>
            <person name="Huang Y."/>
            <person name="Kopp O.R."/>
            <person name="Labarre L."/>
            <person name="Lapidus A."/>
            <person name="Lavire C."/>
            <person name="Marechal J."/>
            <person name="Martinez M."/>
            <person name="Mastronunzio J.E."/>
            <person name="Mullin B.C."/>
            <person name="Niemann J."/>
            <person name="Pujic P."/>
            <person name="Rawnsley T."/>
            <person name="Rouy Z."/>
            <person name="Schenowitz C."/>
            <person name="Sellstedt A."/>
            <person name="Tavares F."/>
            <person name="Tomkins J.P."/>
            <person name="Vallenet D."/>
            <person name="Valverde C."/>
            <person name="Wall L.G."/>
            <person name="Wang Y."/>
            <person name="Medigue C."/>
            <person name="Benson D.R."/>
        </authorList>
    </citation>
    <scope>NUCLEOTIDE SEQUENCE [LARGE SCALE GENOMIC DNA]</scope>
    <source>
        <strain evidence="3">DSM 45986 / CECT 9034 / ACN14a</strain>
    </source>
</reference>
<sequence>MCRAPPPTSFIVTVKSRLARNSTYQRTVFTRPSGTISGPSSGARTGPASPDIPPAPAASNAQARARQEEHKMPESELVVDPARIRQFGDPTDTVFCLVTNASLLDDIRLVRTAPYLDYRILEFRGGEDEFARLMREEVPEQAHVLVMSPDCFFQSPPVDVLGPRRKLLGMACNSTPTDRATLRHFLRCVEATDPQAQEDFSDRFFELAERGETLEYHDARHGTVATLRLFDRELVWNQQAGLVGWGEQQIVPAGEISVLPIEIREFEDYLRLPLDGEIVIQGYPILHSGTPSFSRRDQERIHSELWPLHEYAVVCRVENGLITEMTSPEPPGHAIVEMFEALFQVDSRYRIVWEIGHALNTTLDLLPGNHAMNEVYGSTQGCLHWGIGLTPFTQYHLDIISPGTFVTNDQGDVLLGTRIPSAMPLKSPVGLAN</sequence>
<dbReference type="Proteomes" id="UP000000657">
    <property type="component" value="Chromosome"/>
</dbReference>
<protein>
    <submittedName>
        <fullName evidence="2">Uncharacterized protein</fullName>
    </submittedName>
</protein>
<evidence type="ECO:0000313" key="3">
    <source>
        <dbReference type="Proteomes" id="UP000000657"/>
    </source>
</evidence>